<dbReference type="SMART" id="SM00267">
    <property type="entry name" value="GGDEF"/>
    <property type="match status" value="1"/>
</dbReference>
<feature type="transmembrane region" description="Helical" evidence="3">
    <location>
        <begin position="36"/>
        <end position="55"/>
    </location>
</feature>
<evidence type="ECO:0000313" key="6">
    <source>
        <dbReference type="Proteomes" id="UP001204142"/>
    </source>
</evidence>
<dbReference type="NCBIfam" id="TIGR00254">
    <property type="entry name" value="GGDEF"/>
    <property type="match status" value="1"/>
</dbReference>
<protein>
    <recommendedName>
        <fullName evidence="1">diguanylate cyclase</fullName>
        <ecNumber evidence="1">2.7.7.65</ecNumber>
    </recommendedName>
</protein>
<evidence type="ECO:0000256" key="2">
    <source>
        <dbReference type="ARBA" id="ARBA00034247"/>
    </source>
</evidence>
<dbReference type="InterPro" id="IPR043128">
    <property type="entry name" value="Rev_trsase/Diguanyl_cyclase"/>
</dbReference>
<dbReference type="CDD" id="cd01949">
    <property type="entry name" value="GGDEF"/>
    <property type="match status" value="1"/>
</dbReference>
<reference evidence="5 6" key="1">
    <citation type="submission" date="2022-07" db="EMBL/GenBank/DDBJ databases">
        <authorList>
            <person name="Xamxidin M."/>
            <person name="Wu M."/>
        </authorList>
    </citation>
    <scope>NUCLEOTIDE SEQUENCE [LARGE SCALE GENOMIC DNA]</scope>
    <source>
        <strain evidence="5 6">NBRC 111650</strain>
    </source>
</reference>
<keyword evidence="3" id="KW-0472">Membrane</keyword>
<dbReference type="PROSITE" id="PS50887">
    <property type="entry name" value="GGDEF"/>
    <property type="match status" value="1"/>
</dbReference>
<dbReference type="Pfam" id="PF00990">
    <property type="entry name" value="GGDEF"/>
    <property type="match status" value="1"/>
</dbReference>
<sequence length="330" mass="37041">MLVRCRQRVVFAALAVLLVLLTPPGSLEGPAGHAHFYLGFMAVYLPLAVFQWVWLQGQQRPQWLEKALYLADVPVIGIGLWLAPVPLAFSSPLVSVLALIRGMRYGPRALGLHCLLGGLLFVVLWIAHPFWRDNPPLLLSNLFLLGILPFHFYRMSRKIHENSRSLSEENLLDPLTRAFNRKALEQALWAALAEQKTFMVGFIDLDNFKQVNDTLGHHWGDKLLRRVCVRLQLKLRTEDRVYRLSGDEFVVLSQAVNRPDTAACLGQRIRDAVLDVVAQVAPNLPVSASVGVLVQTRYQGLTAGDVLRAADELMYQAKRNGKNQVVVAER</sequence>
<evidence type="ECO:0000256" key="1">
    <source>
        <dbReference type="ARBA" id="ARBA00012528"/>
    </source>
</evidence>
<keyword evidence="6" id="KW-1185">Reference proteome</keyword>
<dbReference type="EC" id="2.7.7.65" evidence="1"/>
<comment type="catalytic activity">
    <reaction evidence="2">
        <text>2 GTP = 3',3'-c-di-GMP + 2 diphosphate</text>
        <dbReference type="Rhea" id="RHEA:24898"/>
        <dbReference type="ChEBI" id="CHEBI:33019"/>
        <dbReference type="ChEBI" id="CHEBI:37565"/>
        <dbReference type="ChEBI" id="CHEBI:58805"/>
        <dbReference type="EC" id="2.7.7.65"/>
    </reaction>
</comment>
<dbReference type="InterPro" id="IPR050469">
    <property type="entry name" value="Diguanylate_Cyclase"/>
</dbReference>
<feature type="transmembrane region" description="Helical" evidence="3">
    <location>
        <begin position="136"/>
        <end position="153"/>
    </location>
</feature>
<dbReference type="Proteomes" id="UP001204142">
    <property type="component" value="Unassembled WGS sequence"/>
</dbReference>
<gene>
    <name evidence="5" type="ORF">NQT62_15125</name>
</gene>
<name>A0ABT1WL28_9BURK</name>
<accession>A0ABT1WL28</accession>
<dbReference type="RefSeq" id="WP_256765583.1">
    <property type="nucleotide sequence ID" value="NZ_JANIGO010000007.1"/>
</dbReference>
<dbReference type="PANTHER" id="PTHR45138:SF9">
    <property type="entry name" value="DIGUANYLATE CYCLASE DGCM-RELATED"/>
    <property type="match status" value="1"/>
</dbReference>
<comment type="caution">
    <text evidence="5">The sequence shown here is derived from an EMBL/GenBank/DDBJ whole genome shotgun (WGS) entry which is preliminary data.</text>
</comment>
<organism evidence="5 6">
    <name type="scientific">Limnobacter humi</name>
    <dbReference type="NCBI Taxonomy" id="1778671"/>
    <lineage>
        <taxon>Bacteria</taxon>
        <taxon>Pseudomonadati</taxon>
        <taxon>Pseudomonadota</taxon>
        <taxon>Betaproteobacteria</taxon>
        <taxon>Burkholderiales</taxon>
        <taxon>Burkholderiaceae</taxon>
        <taxon>Limnobacter</taxon>
    </lineage>
</organism>
<proteinExistence type="predicted"/>
<dbReference type="PANTHER" id="PTHR45138">
    <property type="entry name" value="REGULATORY COMPONENTS OF SENSORY TRANSDUCTION SYSTEM"/>
    <property type="match status" value="1"/>
</dbReference>
<dbReference type="SUPFAM" id="SSF55073">
    <property type="entry name" value="Nucleotide cyclase"/>
    <property type="match status" value="1"/>
</dbReference>
<feature type="transmembrane region" description="Helical" evidence="3">
    <location>
        <begin position="67"/>
        <end position="89"/>
    </location>
</feature>
<evidence type="ECO:0000256" key="3">
    <source>
        <dbReference type="SAM" id="Phobius"/>
    </source>
</evidence>
<keyword evidence="3" id="KW-1133">Transmembrane helix</keyword>
<dbReference type="InterPro" id="IPR029787">
    <property type="entry name" value="Nucleotide_cyclase"/>
</dbReference>
<dbReference type="EMBL" id="JANIGO010000007">
    <property type="protein sequence ID" value="MCQ8897772.1"/>
    <property type="molecule type" value="Genomic_DNA"/>
</dbReference>
<evidence type="ECO:0000259" key="4">
    <source>
        <dbReference type="PROSITE" id="PS50887"/>
    </source>
</evidence>
<keyword evidence="3" id="KW-0812">Transmembrane</keyword>
<feature type="transmembrane region" description="Helical" evidence="3">
    <location>
        <begin position="109"/>
        <end position="127"/>
    </location>
</feature>
<dbReference type="Gene3D" id="3.30.70.270">
    <property type="match status" value="1"/>
</dbReference>
<feature type="domain" description="GGDEF" evidence="4">
    <location>
        <begin position="196"/>
        <end position="330"/>
    </location>
</feature>
<dbReference type="InterPro" id="IPR000160">
    <property type="entry name" value="GGDEF_dom"/>
</dbReference>
<evidence type="ECO:0000313" key="5">
    <source>
        <dbReference type="EMBL" id="MCQ8897772.1"/>
    </source>
</evidence>